<keyword evidence="2" id="KW-1185">Reference proteome</keyword>
<organism evidence="1 2">
    <name type="scientific">Plakobranchus ocellatus</name>
    <dbReference type="NCBI Taxonomy" id="259542"/>
    <lineage>
        <taxon>Eukaryota</taxon>
        <taxon>Metazoa</taxon>
        <taxon>Spiralia</taxon>
        <taxon>Lophotrochozoa</taxon>
        <taxon>Mollusca</taxon>
        <taxon>Gastropoda</taxon>
        <taxon>Heterobranchia</taxon>
        <taxon>Euthyneura</taxon>
        <taxon>Panpulmonata</taxon>
        <taxon>Sacoglossa</taxon>
        <taxon>Placobranchoidea</taxon>
        <taxon>Plakobranchidae</taxon>
        <taxon>Plakobranchus</taxon>
    </lineage>
</organism>
<evidence type="ECO:0000313" key="2">
    <source>
        <dbReference type="Proteomes" id="UP000735302"/>
    </source>
</evidence>
<dbReference type="EMBL" id="BLXT01007949">
    <property type="protein sequence ID" value="GFO44242.1"/>
    <property type="molecule type" value="Genomic_DNA"/>
</dbReference>
<dbReference type="AlphaFoldDB" id="A0AAV4DJM3"/>
<gene>
    <name evidence="1" type="ORF">PoB_007074700</name>
</gene>
<proteinExistence type="predicted"/>
<dbReference type="Proteomes" id="UP000735302">
    <property type="component" value="Unassembled WGS sequence"/>
</dbReference>
<reference evidence="1 2" key="1">
    <citation type="journal article" date="2021" name="Elife">
        <title>Chloroplast acquisition without the gene transfer in kleptoplastic sea slugs, Plakobranchus ocellatus.</title>
        <authorList>
            <person name="Maeda T."/>
            <person name="Takahashi S."/>
            <person name="Yoshida T."/>
            <person name="Shimamura S."/>
            <person name="Takaki Y."/>
            <person name="Nagai Y."/>
            <person name="Toyoda A."/>
            <person name="Suzuki Y."/>
            <person name="Arimoto A."/>
            <person name="Ishii H."/>
            <person name="Satoh N."/>
            <person name="Nishiyama T."/>
            <person name="Hasebe M."/>
            <person name="Maruyama T."/>
            <person name="Minagawa J."/>
            <person name="Obokata J."/>
            <person name="Shigenobu S."/>
        </authorList>
    </citation>
    <scope>NUCLEOTIDE SEQUENCE [LARGE SCALE GENOMIC DNA]</scope>
</reference>
<name>A0AAV4DJM3_9GAST</name>
<protein>
    <submittedName>
        <fullName evidence="1">Uncharacterized protein</fullName>
    </submittedName>
</protein>
<sequence length="118" mass="13162">MYTKLKIRDTLICLDGKGPQSAECILSSPPSQKNCMTRERRKNAKKKKKKNYKKRGIGGTCIAKNKKKPVCLEICRDPPVAGSSTAAVALAESLRSPCCGLAIYINQRHDLKRDHWFG</sequence>
<evidence type="ECO:0000313" key="1">
    <source>
        <dbReference type="EMBL" id="GFO44242.1"/>
    </source>
</evidence>
<comment type="caution">
    <text evidence="1">The sequence shown here is derived from an EMBL/GenBank/DDBJ whole genome shotgun (WGS) entry which is preliminary data.</text>
</comment>
<accession>A0AAV4DJM3</accession>